<dbReference type="PANTHER" id="PTHR43266">
    <property type="entry name" value="MACROLIDE-EFFLUX PROTEIN"/>
    <property type="match status" value="1"/>
</dbReference>
<comment type="subcellular location">
    <subcellularLocation>
        <location evidence="1">Cell membrane</location>
        <topology evidence="1">Multi-pass membrane protein</topology>
    </subcellularLocation>
</comment>
<sequence>MNPPALFGALSNPRFARLYAAQTISQIGDALTWVGLALLAAQLAGPDQAPAVLAVALTLRVTTFVLLSPLAGVLADRVNRRTVLVACHFGRMVVIGLMFFVTQVWQIYVLMVALNALTAFFTPTNQATVPLVVGRDDARSAFALSSATTELLGIVGPGLAGLLAAWLGARALFVVDAASFLMSGLLILTLPALRATQDAGAPERSTRSDLRDGTARLWRDPPIRFALLMELVAALAGALILTVTISRVEGGLGLGEAEYGWVIAAYGLGAAAASLVVGAAGKRIPLTRFIALGALITSLAILPGNLVPLGGLMAFWLLAGVGQNWVNLPTETLLAERTEEAAQGRVYGAHFAWSHLWWAFAYPVAGFLGIRFPDQAFVLGGGLALALLAGVWLSHRGRLGAGLDERTTPGPADQSG</sequence>
<dbReference type="InterPro" id="IPR010290">
    <property type="entry name" value="TM_effector"/>
</dbReference>
<feature type="transmembrane region" description="Helical" evidence="7">
    <location>
        <begin position="141"/>
        <end position="166"/>
    </location>
</feature>
<feature type="transmembrane region" description="Helical" evidence="7">
    <location>
        <begin position="289"/>
        <end position="319"/>
    </location>
</feature>
<name>A0A7W8JZH3_9DEIO</name>
<feature type="transmembrane region" description="Helical" evidence="7">
    <location>
        <begin position="82"/>
        <end position="101"/>
    </location>
</feature>
<evidence type="ECO:0000313" key="8">
    <source>
        <dbReference type="EMBL" id="MBB5366019.1"/>
    </source>
</evidence>
<dbReference type="SUPFAM" id="SSF103473">
    <property type="entry name" value="MFS general substrate transporter"/>
    <property type="match status" value="1"/>
</dbReference>
<feature type="transmembrane region" description="Helical" evidence="7">
    <location>
        <begin position="377"/>
        <end position="395"/>
    </location>
</feature>
<dbReference type="Pfam" id="PF05977">
    <property type="entry name" value="MFS_3"/>
    <property type="match status" value="1"/>
</dbReference>
<evidence type="ECO:0000256" key="1">
    <source>
        <dbReference type="ARBA" id="ARBA00004651"/>
    </source>
</evidence>
<evidence type="ECO:0000256" key="6">
    <source>
        <dbReference type="ARBA" id="ARBA00023136"/>
    </source>
</evidence>
<evidence type="ECO:0000256" key="7">
    <source>
        <dbReference type="SAM" id="Phobius"/>
    </source>
</evidence>
<feature type="transmembrane region" description="Helical" evidence="7">
    <location>
        <begin position="259"/>
        <end position="277"/>
    </location>
</feature>
<proteinExistence type="predicted"/>
<dbReference type="RefSeq" id="WP_184137908.1">
    <property type="nucleotide sequence ID" value="NZ_JACHFL010000025.1"/>
</dbReference>
<dbReference type="Gene3D" id="1.20.1250.20">
    <property type="entry name" value="MFS general substrate transporter like domains"/>
    <property type="match status" value="1"/>
</dbReference>
<comment type="caution">
    <text evidence="8">The sequence shown here is derived from an EMBL/GenBank/DDBJ whole genome shotgun (WGS) entry which is preliminary data.</text>
</comment>
<dbReference type="EMBL" id="JACHFL010000025">
    <property type="protein sequence ID" value="MBB5366019.1"/>
    <property type="molecule type" value="Genomic_DNA"/>
</dbReference>
<dbReference type="InterPro" id="IPR036259">
    <property type="entry name" value="MFS_trans_sf"/>
</dbReference>
<dbReference type="PANTHER" id="PTHR43266:SF2">
    <property type="entry name" value="MAJOR FACILITATOR SUPERFAMILY (MFS) PROFILE DOMAIN-CONTAINING PROTEIN"/>
    <property type="match status" value="1"/>
</dbReference>
<protein>
    <submittedName>
        <fullName evidence="8">NRE family putative nickel resistance protein-like MFS transporter</fullName>
    </submittedName>
</protein>
<keyword evidence="5 7" id="KW-1133">Transmembrane helix</keyword>
<keyword evidence="4 7" id="KW-0812">Transmembrane</keyword>
<keyword evidence="9" id="KW-1185">Reference proteome</keyword>
<feature type="transmembrane region" description="Helical" evidence="7">
    <location>
        <begin position="51"/>
        <end position="75"/>
    </location>
</feature>
<dbReference type="GO" id="GO:0005886">
    <property type="term" value="C:plasma membrane"/>
    <property type="evidence" value="ECO:0007669"/>
    <property type="project" value="UniProtKB-SubCell"/>
</dbReference>
<dbReference type="Proteomes" id="UP000552709">
    <property type="component" value="Unassembled WGS sequence"/>
</dbReference>
<keyword evidence="3" id="KW-1003">Cell membrane</keyword>
<organism evidence="8 9">
    <name type="scientific">Deinococcus humi</name>
    <dbReference type="NCBI Taxonomy" id="662880"/>
    <lineage>
        <taxon>Bacteria</taxon>
        <taxon>Thermotogati</taxon>
        <taxon>Deinococcota</taxon>
        <taxon>Deinococci</taxon>
        <taxon>Deinococcales</taxon>
        <taxon>Deinococcaceae</taxon>
        <taxon>Deinococcus</taxon>
    </lineage>
</organism>
<accession>A0A7W8JZH3</accession>
<feature type="transmembrane region" description="Helical" evidence="7">
    <location>
        <begin position="351"/>
        <end position="370"/>
    </location>
</feature>
<evidence type="ECO:0000256" key="5">
    <source>
        <dbReference type="ARBA" id="ARBA00022989"/>
    </source>
</evidence>
<evidence type="ECO:0000256" key="4">
    <source>
        <dbReference type="ARBA" id="ARBA00022692"/>
    </source>
</evidence>
<evidence type="ECO:0000313" key="9">
    <source>
        <dbReference type="Proteomes" id="UP000552709"/>
    </source>
</evidence>
<dbReference type="AlphaFoldDB" id="A0A7W8JZH3"/>
<gene>
    <name evidence="8" type="ORF">HNQ08_005145</name>
</gene>
<feature type="transmembrane region" description="Helical" evidence="7">
    <location>
        <begin position="225"/>
        <end position="247"/>
    </location>
</feature>
<reference evidence="8 9" key="1">
    <citation type="submission" date="2020-08" db="EMBL/GenBank/DDBJ databases">
        <title>Genomic Encyclopedia of Type Strains, Phase IV (KMG-IV): sequencing the most valuable type-strain genomes for metagenomic binning, comparative biology and taxonomic classification.</title>
        <authorList>
            <person name="Goeker M."/>
        </authorList>
    </citation>
    <scope>NUCLEOTIDE SEQUENCE [LARGE SCALE GENOMIC DNA]</scope>
    <source>
        <strain evidence="8 9">DSM 27939</strain>
    </source>
</reference>
<keyword evidence="6 7" id="KW-0472">Membrane</keyword>
<evidence type="ECO:0000256" key="3">
    <source>
        <dbReference type="ARBA" id="ARBA00022475"/>
    </source>
</evidence>
<keyword evidence="2" id="KW-0813">Transport</keyword>
<evidence type="ECO:0000256" key="2">
    <source>
        <dbReference type="ARBA" id="ARBA00022448"/>
    </source>
</evidence>
<dbReference type="CDD" id="cd06173">
    <property type="entry name" value="MFS_MefA_like"/>
    <property type="match status" value="1"/>
</dbReference>